<name>A0A6J7JBR1_9ZZZZ</name>
<dbReference type="AlphaFoldDB" id="A0A6J7JBR1"/>
<dbReference type="Pfam" id="PF11716">
    <property type="entry name" value="MDMPI_N"/>
    <property type="match status" value="1"/>
</dbReference>
<dbReference type="InterPro" id="IPR017517">
    <property type="entry name" value="Maleyloyr_isom"/>
</dbReference>
<dbReference type="GO" id="GO:0046872">
    <property type="term" value="F:metal ion binding"/>
    <property type="evidence" value="ECO:0007669"/>
    <property type="project" value="InterPro"/>
</dbReference>
<dbReference type="InterPro" id="IPR024344">
    <property type="entry name" value="MDMPI_metal-binding"/>
</dbReference>
<feature type="domain" description="Mycothiol-dependent maleylpyruvate isomerase metal-binding" evidence="1">
    <location>
        <begin position="16"/>
        <end position="154"/>
    </location>
</feature>
<proteinExistence type="predicted"/>
<dbReference type="SUPFAM" id="SSF109854">
    <property type="entry name" value="DinB/YfiT-like putative metalloenzymes"/>
    <property type="match status" value="1"/>
</dbReference>
<organism evidence="2">
    <name type="scientific">freshwater metagenome</name>
    <dbReference type="NCBI Taxonomy" id="449393"/>
    <lineage>
        <taxon>unclassified sequences</taxon>
        <taxon>metagenomes</taxon>
        <taxon>ecological metagenomes</taxon>
    </lineage>
</organism>
<reference evidence="2" key="1">
    <citation type="submission" date="2020-05" db="EMBL/GenBank/DDBJ databases">
        <authorList>
            <person name="Chiriac C."/>
            <person name="Salcher M."/>
            <person name="Ghai R."/>
            <person name="Kavagutti S V."/>
        </authorList>
    </citation>
    <scope>NUCLEOTIDE SEQUENCE</scope>
</reference>
<sequence length="283" mass="30316">MSDADVPTLIAAWEGSIRDFHDFVATLDDSQWNTMSPCPGWTVGDLAAHVVGIEREVAGDNLVVPEPEWASLTHVRDDGFSRYTEPPVDQRRGLPREVVIAELADVIDRRVAQLNGGDMAADSVATGPMGTERPLDLMLRMRCFDIWVHEQDARLVLDLPGHLGTAGGHSAAHTLMSALPFVLAKKVAAAPGTSLQLVVSGPVAFDRTVQVGDDGKARFVTTLAGEPGAPDGPTVRLTTDWLTFMLVACGRVDSRSPRVVDSVTIEGDVDLATRYLGNASITP</sequence>
<dbReference type="NCBIfam" id="TIGR03083">
    <property type="entry name" value="maleylpyruvate isomerase family mycothiol-dependent enzyme"/>
    <property type="match status" value="1"/>
</dbReference>
<evidence type="ECO:0000313" key="2">
    <source>
        <dbReference type="EMBL" id="CAB4940211.1"/>
    </source>
</evidence>
<accession>A0A6J7JBR1</accession>
<gene>
    <name evidence="2" type="ORF">UFOPK3773_00808</name>
</gene>
<dbReference type="EMBL" id="CAFBNF010000068">
    <property type="protein sequence ID" value="CAB4940211.1"/>
    <property type="molecule type" value="Genomic_DNA"/>
</dbReference>
<dbReference type="InterPro" id="IPR034660">
    <property type="entry name" value="DinB/YfiT-like"/>
</dbReference>
<evidence type="ECO:0000259" key="1">
    <source>
        <dbReference type="Pfam" id="PF11716"/>
    </source>
</evidence>
<dbReference type="Gene3D" id="1.20.120.450">
    <property type="entry name" value="dinb family like domain"/>
    <property type="match status" value="1"/>
</dbReference>
<protein>
    <submittedName>
        <fullName evidence="2">Unannotated protein</fullName>
    </submittedName>
</protein>